<dbReference type="AlphaFoldDB" id="A0AAW2SM22"/>
<proteinExistence type="inferred from homology"/>
<keyword evidence="4 8" id="KW-0121">Carboxypeptidase</keyword>
<evidence type="ECO:0000256" key="6">
    <source>
        <dbReference type="ARBA" id="ARBA00022801"/>
    </source>
</evidence>
<dbReference type="PROSITE" id="PS00560">
    <property type="entry name" value="CARBOXYPEPT_SER_HIS"/>
    <property type="match status" value="1"/>
</dbReference>
<dbReference type="InterPro" id="IPR033124">
    <property type="entry name" value="Ser_caboxypep_his_AS"/>
</dbReference>
<dbReference type="EMBL" id="JACGWJ010000010">
    <property type="protein sequence ID" value="KAL0393312.1"/>
    <property type="molecule type" value="Genomic_DNA"/>
</dbReference>
<gene>
    <name evidence="10" type="ORF">Sradi_2554000</name>
</gene>
<evidence type="ECO:0000256" key="7">
    <source>
        <dbReference type="ARBA" id="ARBA00023180"/>
    </source>
</evidence>
<sequence length="395" mass="43744">MESVSSSRAAGVNSQFVSCVNLILLSVIIAAVLRHSFAAEAYPKEALPTKSGYLTVNSSTGSSIFYTFYEARNSDKNTSISDTPILIWLQGGPGCSSMLANLYELGPWLVNQDLSLEPNPGSWNRIFGLLFLDHPIGAGFSFAASSQEIPRNQHDVAKHLFLAIKKFVALDGSFKSRPIYITGESYAGKYLPALGYYILKKNSVLSSDKKVNLAGVAIGNGLTDPEIQVATHAVNAYNLGLINEKQRTLLEKIQLEAVRYVCSDVVGEALNDDVMKSVRYMVEFLVTKTKLLLYQGQCDLRDGVVSTLAWMKKMKWEGIGEFLEAERKVWRVDGKLAGYVQKWESLSHVVVLNAGHLVPTDQPMNSQLMIEDWVLQRGLFADEKIEIPTDFRGTF</sequence>
<dbReference type="SUPFAM" id="SSF53474">
    <property type="entry name" value="alpha/beta-Hydrolases"/>
    <property type="match status" value="1"/>
</dbReference>
<protein>
    <recommendedName>
        <fullName evidence="8">Carboxypeptidase</fullName>
        <ecNumber evidence="8">3.4.16.-</ecNumber>
    </recommendedName>
</protein>
<comment type="subcellular location">
    <subcellularLocation>
        <location evidence="1">Secreted</location>
    </subcellularLocation>
</comment>
<feature type="transmembrane region" description="Helical" evidence="9">
    <location>
        <begin position="12"/>
        <end position="33"/>
    </location>
</feature>
<evidence type="ECO:0000256" key="9">
    <source>
        <dbReference type="SAM" id="Phobius"/>
    </source>
</evidence>
<dbReference type="InterPro" id="IPR029058">
    <property type="entry name" value="AB_hydrolase_fold"/>
</dbReference>
<dbReference type="InterPro" id="IPR001563">
    <property type="entry name" value="Peptidase_S10"/>
</dbReference>
<reference evidence="10" key="1">
    <citation type="submission" date="2020-06" db="EMBL/GenBank/DDBJ databases">
        <authorList>
            <person name="Li T."/>
            <person name="Hu X."/>
            <person name="Zhang T."/>
            <person name="Song X."/>
            <person name="Zhang H."/>
            <person name="Dai N."/>
            <person name="Sheng W."/>
            <person name="Hou X."/>
            <person name="Wei L."/>
        </authorList>
    </citation>
    <scope>NUCLEOTIDE SEQUENCE</scope>
    <source>
        <strain evidence="10">G02</strain>
        <tissue evidence="10">Leaf</tissue>
    </source>
</reference>
<reference evidence="10" key="2">
    <citation type="journal article" date="2024" name="Plant">
        <title>Genomic evolution and insights into agronomic trait innovations of Sesamum species.</title>
        <authorList>
            <person name="Miao H."/>
            <person name="Wang L."/>
            <person name="Qu L."/>
            <person name="Liu H."/>
            <person name="Sun Y."/>
            <person name="Le M."/>
            <person name="Wang Q."/>
            <person name="Wei S."/>
            <person name="Zheng Y."/>
            <person name="Lin W."/>
            <person name="Duan Y."/>
            <person name="Cao H."/>
            <person name="Xiong S."/>
            <person name="Wang X."/>
            <person name="Wei L."/>
            <person name="Li C."/>
            <person name="Ma Q."/>
            <person name="Ju M."/>
            <person name="Zhao R."/>
            <person name="Li G."/>
            <person name="Mu C."/>
            <person name="Tian Q."/>
            <person name="Mei H."/>
            <person name="Zhang T."/>
            <person name="Gao T."/>
            <person name="Zhang H."/>
        </authorList>
    </citation>
    <scope>NUCLEOTIDE SEQUENCE</scope>
    <source>
        <strain evidence="10">G02</strain>
    </source>
</reference>
<dbReference type="PRINTS" id="PR00724">
    <property type="entry name" value="CRBOXYPTASEC"/>
</dbReference>
<comment type="similarity">
    <text evidence="2 8">Belongs to the peptidase S10 family.</text>
</comment>
<name>A0AAW2SM22_SESRA</name>
<keyword evidence="9" id="KW-0812">Transmembrane</keyword>
<evidence type="ECO:0000256" key="2">
    <source>
        <dbReference type="ARBA" id="ARBA00009431"/>
    </source>
</evidence>
<dbReference type="PROSITE" id="PS00131">
    <property type="entry name" value="CARBOXYPEPT_SER_SER"/>
    <property type="match status" value="1"/>
</dbReference>
<keyword evidence="3" id="KW-0964">Secreted</keyword>
<keyword evidence="6 8" id="KW-0378">Hydrolase</keyword>
<keyword evidence="7" id="KW-0325">Glycoprotein</keyword>
<dbReference type="InterPro" id="IPR018202">
    <property type="entry name" value="Ser_caboxypep_ser_AS"/>
</dbReference>
<evidence type="ECO:0000256" key="8">
    <source>
        <dbReference type="RuleBase" id="RU361156"/>
    </source>
</evidence>
<dbReference type="EC" id="3.4.16.-" evidence="8"/>
<dbReference type="GO" id="GO:0005576">
    <property type="term" value="C:extracellular region"/>
    <property type="evidence" value="ECO:0007669"/>
    <property type="project" value="UniProtKB-SubCell"/>
</dbReference>
<evidence type="ECO:0000256" key="5">
    <source>
        <dbReference type="ARBA" id="ARBA00022670"/>
    </source>
</evidence>
<keyword evidence="9" id="KW-1133">Transmembrane helix</keyword>
<accession>A0AAW2SM22</accession>
<dbReference type="Pfam" id="PF00450">
    <property type="entry name" value="Peptidase_S10"/>
    <property type="match status" value="2"/>
</dbReference>
<evidence type="ECO:0000256" key="4">
    <source>
        <dbReference type="ARBA" id="ARBA00022645"/>
    </source>
</evidence>
<keyword evidence="9" id="KW-0472">Membrane</keyword>
<dbReference type="PANTHER" id="PTHR11802">
    <property type="entry name" value="SERINE PROTEASE FAMILY S10 SERINE CARBOXYPEPTIDASE"/>
    <property type="match status" value="1"/>
</dbReference>
<dbReference type="Gene3D" id="3.40.50.1820">
    <property type="entry name" value="alpha/beta hydrolase"/>
    <property type="match status" value="2"/>
</dbReference>
<comment type="caution">
    <text evidence="10">The sequence shown here is derived from an EMBL/GenBank/DDBJ whole genome shotgun (WGS) entry which is preliminary data.</text>
</comment>
<organism evidence="10">
    <name type="scientific">Sesamum radiatum</name>
    <name type="common">Black benniseed</name>
    <dbReference type="NCBI Taxonomy" id="300843"/>
    <lineage>
        <taxon>Eukaryota</taxon>
        <taxon>Viridiplantae</taxon>
        <taxon>Streptophyta</taxon>
        <taxon>Embryophyta</taxon>
        <taxon>Tracheophyta</taxon>
        <taxon>Spermatophyta</taxon>
        <taxon>Magnoliopsida</taxon>
        <taxon>eudicotyledons</taxon>
        <taxon>Gunneridae</taxon>
        <taxon>Pentapetalae</taxon>
        <taxon>asterids</taxon>
        <taxon>lamiids</taxon>
        <taxon>Lamiales</taxon>
        <taxon>Pedaliaceae</taxon>
        <taxon>Sesamum</taxon>
    </lineage>
</organism>
<evidence type="ECO:0000313" key="10">
    <source>
        <dbReference type="EMBL" id="KAL0393312.1"/>
    </source>
</evidence>
<dbReference type="GO" id="GO:0004185">
    <property type="term" value="F:serine-type carboxypeptidase activity"/>
    <property type="evidence" value="ECO:0007669"/>
    <property type="project" value="UniProtKB-UniRule"/>
</dbReference>
<dbReference type="GO" id="GO:0006508">
    <property type="term" value="P:proteolysis"/>
    <property type="evidence" value="ECO:0007669"/>
    <property type="project" value="UniProtKB-KW"/>
</dbReference>
<keyword evidence="5 8" id="KW-0645">Protease</keyword>
<evidence type="ECO:0000256" key="3">
    <source>
        <dbReference type="ARBA" id="ARBA00022525"/>
    </source>
</evidence>
<dbReference type="PANTHER" id="PTHR11802:SF454">
    <property type="entry name" value="SERINE CARBOXYPEPTIDASE-LIKE 50"/>
    <property type="match status" value="1"/>
</dbReference>
<evidence type="ECO:0000256" key="1">
    <source>
        <dbReference type="ARBA" id="ARBA00004613"/>
    </source>
</evidence>